<reference evidence="4" key="1">
    <citation type="journal article" date="2019" name="Int. J. Syst. Evol. Microbiol.">
        <title>The Global Catalogue of Microorganisms (GCM) 10K type strain sequencing project: providing services to taxonomists for standard genome sequencing and annotation.</title>
        <authorList>
            <consortium name="The Broad Institute Genomics Platform"/>
            <consortium name="The Broad Institute Genome Sequencing Center for Infectious Disease"/>
            <person name="Wu L."/>
            <person name="Ma J."/>
        </authorList>
    </citation>
    <scope>NUCLEOTIDE SEQUENCE [LARGE SCALE GENOMIC DNA]</scope>
    <source>
        <strain evidence="4">TBRC 1826</strain>
    </source>
</reference>
<protein>
    <submittedName>
        <fullName evidence="3">Alpha/beta hydrolase</fullName>
    </submittedName>
</protein>
<dbReference type="GO" id="GO:0016787">
    <property type="term" value="F:hydrolase activity"/>
    <property type="evidence" value="ECO:0007669"/>
    <property type="project" value="UniProtKB-KW"/>
</dbReference>
<feature type="domain" description="BD-FAE-like" evidence="2">
    <location>
        <begin position="153"/>
        <end position="252"/>
    </location>
</feature>
<dbReference type="InterPro" id="IPR029058">
    <property type="entry name" value="AB_hydrolase_fold"/>
</dbReference>
<dbReference type="Gene3D" id="3.40.50.1820">
    <property type="entry name" value="alpha/beta hydrolase"/>
    <property type="match status" value="1"/>
</dbReference>
<evidence type="ECO:0000313" key="3">
    <source>
        <dbReference type="EMBL" id="MFC3998048.1"/>
    </source>
</evidence>
<dbReference type="InterPro" id="IPR050300">
    <property type="entry name" value="GDXG_lipolytic_enzyme"/>
</dbReference>
<dbReference type="SUPFAM" id="SSF53474">
    <property type="entry name" value="alpha/beta-Hydrolases"/>
    <property type="match status" value="1"/>
</dbReference>
<dbReference type="InterPro" id="IPR049492">
    <property type="entry name" value="BD-FAE-like_dom"/>
</dbReference>
<name>A0ABV8FS14_9ACTN</name>
<organism evidence="3 4">
    <name type="scientific">Nocardiopsis sediminis</name>
    <dbReference type="NCBI Taxonomy" id="1778267"/>
    <lineage>
        <taxon>Bacteria</taxon>
        <taxon>Bacillati</taxon>
        <taxon>Actinomycetota</taxon>
        <taxon>Actinomycetes</taxon>
        <taxon>Streptosporangiales</taxon>
        <taxon>Nocardiopsidaceae</taxon>
        <taxon>Nocardiopsis</taxon>
    </lineage>
</organism>
<dbReference type="Proteomes" id="UP001595847">
    <property type="component" value="Unassembled WGS sequence"/>
</dbReference>
<evidence type="ECO:0000313" key="4">
    <source>
        <dbReference type="Proteomes" id="UP001595847"/>
    </source>
</evidence>
<dbReference type="EMBL" id="JBHSBH010000012">
    <property type="protein sequence ID" value="MFC3998048.1"/>
    <property type="molecule type" value="Genomic_DNA"/>
</dbReference>
<keyword evidence="1 3" id="KW-0378">Hydrolase</keyword>
<gene>
    <name evidence="3" type="ORF">ACFOVU_19110</name>
</gene>
<proteinExistence type="predicted"/>
<sequence length="422" mass="43401">MNPDPTPAPAPRRGDGPLVVIAPDALAHPQAAREITERALRARGLAGEQAFPASAEEMHRLVRSAGAGGETEVIAVPGPEGAPPQWGADVIRVDFGPCPPDPSPEVAVHIRGRGPDGLRFAVDSWYHRRFHPAAVHAYGGHPDQRAELRVPAGDGPFPVAVLIHGGYWRSRWGADLMDAAATDLTARGHATWNIEYRRPDEHGWTATTSDVAAALSAVASVPGAHRLDLDRVVVLGHSAGGQLALRAAADAAGDTVAGSEAAGASRAAGDAAPAVGTTGATAAGAPVGSPHRGARARARVRPALAVSLAGVLDLPLGDRRWLSEGAVSSAIGGRHDELPEVYAASSPTHRLPLGVPQLVVCCTGDDPTLLEISRAHAARASATTDRVDVVEAPGDHFDVIDPASPVWHRICAAIAPPSASGG</sequence>
<evidence type="ECO:0000256" key="1">
    <source>
        <dbReference type="ARBA" id="ARBA00022801"/>
    </source>
</evidence>
<dbReference type="RefSeq" id="WP_378535536.1">
    <property type="nucleotide sequence ID" value="NZ_JBHSBH010000012.1"/>
</dbReference>
<evidence type="ECO:0000259" key="2">
    <source>
        <dbReference type="Pfam" id="PF20434"/>
    </source>
</evidence>
<keyword evidence="4" id="KW-1185">Reference proteome</keyword>
<dbReference type="Pfam" id="PF20434">
    <property type="entry name" value="BD-FAE"/>
    <property type="match status" value="1"/>
</dbReference>
<accession>A0ABV8FS14</accession>
<comment type="caution">
    <text evidence="3">The sequence shown here is derived from an EMBL/GenBank/DDBJ whole genome shotgun (WGS) entry which is preliminary data.</text>
</comment>
<dbReference type="PANTHER" id="PTHR48081">
    <property type="entry name" value="AB HYDROLASE SUPERFAMILY PROTEIN C4A8.06C"/>
    <property type="match status" value="1"/>
</dbReference>